<dbReference type="Pfam" id="PF01925">
    <property type="entry name" value="TauE"/>
    <property type="match status" value="1"/>
</dbReference>
<evidence type="ECO:0000313" key="7">
    <source>
        <dbReference type="Proteomes" id="UP001519924"/>
    </source>
</evidence>
<organism evidence="6 7">
    <name type="scientific">Caldovatus aquaticus</name>
    <dbReference type="NCBI Taxonomy" id="2865671"/>
    <lineage>
        <taxon>Bacteria</taxon>
        <taxon>Pseudomonadati</taxon>
        <taxon>Pseudomonadota</taxon>
        <taxon>Alphaproteobacteria</taxon>
        <taxon>Acetobacterales</taxon>
        <taxon>Roseomonadaceae</taxon>
        <taxon>Caldovatus</taxon>
    </lineage>
</organism>
<keyword evidence="2 5" id="KW-0812">Transmembrane</keyword>
<keyword evidence="4 5" id="KW-0472">Membrane</keyword>
<comment type="subcellular location">
    <subcellularLocation>
        <location evidence="5">Cell membrane</location>
        <topology evidence="5">Multi-pass membrane protein</topology>
    </subcellularLocation>
    <subcellularLocation>
        <location evidence="1">Membrane</location>
        <topology evidence="1">Multi-pass membrane protein</topology>
    </subcellularLocation>
</comment>
<dbReference type="EMBL" id="JAHZUY010000020">
    <property type="protein sequence ID" value="MBW8269730.1"/>
    <property type="molecule type" value="Genomic_DNA"/>
</dbReference>
<proteinExistence type="inferred from homology"/>
<feature type="transmembrane region" description="Helical" evidence="5">
    <location>
        <begin position="105"/>
        <end position="122"/>
    </location>
</feature>
<evidence type="ECO:0000256" key="5">
    <source>
        <dbReference type="RuleBase" id="RU363041"/>
    </source>
</evidence>
<sequence>MPTLTFLQTLLGGASGSLVGFSLGLVGGGGSILAVPLLVYLVGVPAPHLAIGTSAVAVAANAALGLAGHARAGTVRWPCASVFAAAGVVGAFLGSALGRRVDGQALLAAFAVLMLVVAFLMLRRREAGAERQVRLSRANAPALLGTGLAVGALSGFFGIGGGFLIVPGLVLATGMPMLQAIGTSLVAVAAFGATTAATYAAAGLVDWTLAAVFVAGGLLGSQLGARAACGLAQRRGALTRLFAGLIVLVAAYMLARSLGLGG</sequence>
<feature type="transmembrane region" description="Helical" evidence="5">
    <location>
        <begin position="207"/>
        <end position="225"/>
    </location>
</feature>
<evidence type="ECO:0000256" key="3">
    <source>
        <dbReference type="ARBA" id="ARBA00022989"/>
    </source>
</evidence>
<dbReference type="PANTHER" id="PTHR43701">
    <property type="entry name" value="MEMBRANE TRANSPORTER PROTEIN MJ0441-RELATED"/>
    <property type="match status" value="1"/>
</dbReference>
<feature type="transmembrane region" description="Helical" evidence="5">
    <location>
        <begin position="75"/>
        <end position="93"/>
    </location>
</feature>
<keyword evidence="5" id="KW-1003">Cell membrane</keyword>
<feature type="transmembrane region" description="Helical" evidence="5">
    <location>
        <begin position="178"/>
        <end position="201"/>
    </location>
</feature>
<protein>
    <recommendedName>
        <fullName evidence="5">Probable membrane transporter protein</fullName>
    </recommendedName>
</protein>
<evidence type="ECO:0000256" key="2">
    <source>
        <dbReference type="ARBA" id="ARBA00022692"/>
    </source>
</evidence>
<feature type="transmembrane region" description="Helical" evidence="5">
    <location>
        <begin position="49"/>
        <end position="69"/>
    </location>
</feature>
<reference evidence="6 7" key="1">
    <citation type="submission" date="2021-08" db="EMBL/GenBank/DDBJ databases">
        <title>Caldovatus sediminis gen. nov., sp. nov., a moderately thermophilic bacterium isolated from a hot spring.</title>
        <authorList>
            <person name="Hu C.-J."/>
            <person name="Li W.-J."/>
            <person name="Xian W.-D."/>
        </authorList>
    </citation>
    <scope>NUCLEOTIDE SEQUENCE [LARGE SCALE GENOMIC DNA]</scope>
    <source>
        <strain evidence="6 7">SYSU G05006</strain>
    </source>
</reference>
<gene>
    <name evidence="6" type="ORF">K1J50_09545</name>
</gene>
<comment type="caution">
    <text evidence="6">The sequence shown here is derived from an EMBL/GenBank/DDBJ whole genome shotgun (WGS) entry which is preliminary data.</text>
</comment>
<dbReference type="PANTHER" id="PTHR43701:SF2">
    <property type="entry name" value="MEMBRANE TRANSPORTER PROTEIN YJNA-RELATED"/>
    <property type="match status" value="1"/>
</dbReference>
<dbReference type="Proteomes" id="UP001519924">
    <property type="component" value="Unassembled WGS sequence"/>
</dbReference>
<feature type="transmembrane region" description="Helical" evidence="5">
    <location>
        <begin position="237"/>
        <end position="255"/>
    </location>
</feature>
<dbReference type="RefSeq" id="WP_220117484.1">
    <property type="nucleotide sequence ID" value="NZ_JAHZUY010000020.1"/>
</dbReference>
<keyword evidence="7" id="KW-1185">Reference proteome</keyword>
<feature type="transmembrane region" description="Helical" evidence="5">
    <location>
        <begin position="142"/>
        <end position="166"/>
    </location>
</feature>
<evidence type="ECO:0000256" key="4">
    <source>
        <dbReference type="ARBA" id="ARBA00023136"/>
    </source>
</evidence>
<keyword evidence="3 5" id="KW-1133">Transmembrane helix</keyword>
<accession>A0ABS7F299</accession>
<evidence type="ECO:0000313" key="6">
    <source>
        <dbReference type="EMBL" id="MBW8269730.1"/>
    </source>
</evidence>
<evidence type="ECO:0000256" key="1">
    <source>
        <dbReference type="ARBA" id="ARBA00004141"/>
    </source>
</evidence>
<dbReference type="InterPro" id="IPR002781">
    <property type="entry name" value="TM_pro_TauE-like"/>
</dbReference>
<name>A0ABS7F299_9PROT</name>
<comment type="similarity">
    <text evidence="5">Belongs to the 4-toluene sulfonate uptake permease (TSUP) (TC 2.A.102) family.</text>
</comment>
<feature type="transmembrane region" description="Helical" evidence="5">
    <location>
        <begin position="20"/>
        <end position="42"/>
    </location>
</feature>
<dbReference type="InterPro" id="IPR051598">
    <property type="entry name" value="TSUP/Inactive_protease-like"/>
</dbReference>